<feature type="transmembrane region" description="Helical" evidence="8">
    <location>
        <begin position="441"/>
        <end position="462"/>
    </location>
</feature>
<evidence type="ECO:0000313" key="11">
    <source>
        <dbReference type="Proteomes" id="UP000002068"/>
    </source>
</evidence>
<feature type="transmembrane region" description="Helical" evidence="8">
    <location>
        <begin position="40"/>
        <end position="59"/>
    </location>
</feature>
<dbReference type="InterPro" id="IPR050144">
    <property type="entry name" value="AAE_transporter"/>
</dbReference>
<keyword evidence="6 8" id="KW-1133">Transmembrane helix</keyword>
<evidence type="ECO:0000256" key="3">
    <source>
        <dbReference type="ARBA" id="ARBA00022448"/>
    </source>
</evidence>
<name>A0A0H3N511_CLODC</name>
<dbReference type="Proteomes" id="UP000002068">
    <property type="component" value="Chromosome"/>
</dbReference>
<dbReference type="Pfam" id="PF06826">
    <property type="entry name" value="Asp-Al_Ex"/>
    <property type="match status" value="2"/>
</dbReference>
<dbReference type="GO" id="GO:0005886">
    <property type="term" value="C:plasma membrane"/>
    <property type="evidence" value="ECO:0007669"/>
    <property type="project" value="UniProtKB-SubCell"/>
</dbReference>
<evidence type="ECO:0000259" key="9">
    <source>
        <dbReference type="Pfam" id="PF06826"/>
    </source>
</evidence>
<keyword evidence="3" id="KW-0813">Transport</keyword>
<feature type="transmembrane region" description="Helical" evidence="8">
    <location>
        <begin position="120"/>
        <end position="140"/>
    </location>
</feature>
<dbReference type="PANTHER" id="PTHR30445">
    <property type="entry name" value="K(+)_H(+) ANTIPORTER SUBUNIT KHTT"/>
    <property type="match status" value="1"/>
</dbReference>
<evidence type="ECO:0000256" key="8">
    <source>
        <dbReference type="SAM" id="Phobius"/>
    </source>
</evidence>
<dbReference type="RefSeq" id="WP_003430743.1">
    <property type="nucleotide sequence ID" value="NC_013315.1"/>
</dbReference>
<gene>
    <name evidence="10" type="ordered locus">CD196_2187</name>
</gene>
<evidence type="ECO:0000256" key="2">
    <source>
        <dbReference type="ARBA" id="ARBA00009854"/>
    </source>
</evidence>
<comment type="similarity">
    <text evidence="2">Belongs to the AAE transporter (TC 2.A.81) family.</text>
</comment>
<dbReference type="KEGG" id="cdc:CD196_2187"/>
<dbReference type="EMBL" id="FN538970">
    <property type="protein sequence ID" value="CBA64196.1"/>
    <property type="molecule type" value="Genomic_DNA"/>
</dbReference>
<organism evidence="10 11">
    <name type="scientific">Clostridioides difficile (strain CD196)</name>
    <name type="common">Peptoclostridium difficile</name>
    <dbReference type="NCBI Taxonomy" id="645462"/>
    <lineage>
        <taxon>Bacteria</taxon>
        <taxon>Bacillati</taxon>
        <taxon>Bacillota</taxon>
        <taxon>Clostridia</taxon>
        <taxon>Peptostreptococcales</taxon>
        <taxon>Peptostreptococcaceae</taxon>
        <taxon>Clostridioides</taxon>
    </lineage>
</organism>
<feature type="transmembrane region" description="Helical" evidence="8">
    <location>
        <begin position="382"/>
        <end position="402"/>
    </location>
</feature>
<dbReference type="InterPro" id="IPR006512">
    <property type="entry name" value="YidE_YbjL"/>
</dbReference>
<dbReference type="GeneID" id="66354739"/>
<feature type="transmembrane region" description="Helical" evidence="8">
    <location>
        <begin position="91"/>
        <end position="108"/>
    </location>
</feature>
<evidence type="ECO:0000256" key="7">
    <source>
        <dbReference type="ARBA" id="ARBA00023136"/>
    </source>
</evidence>
<comment type="subcellular location">
    <subcellularLocation>
        <location evidence="1">Cell membrane</location>
        <topology evidence="1">Multi-pass membrane protein</topology>
    </subcellularLocation>
</comment>
<feature type="transmembrane region" description="Helical" evidence="8">
    <location>
        <begin position="409"/>
        <end position="429"/>
    </location>
</feature>
<sequence length="467" mass="49811">MKGSDLVKFELMDFLMNPFVLMFAAVITGILFGKIKFGKFNFGVSGALFTGLFIGWLAYSLGNLIIAKGETAAGYKAATVMMGNGIISSDFFDFFLIIFVAAVGLLAAKDMKAVLKKYGARFVILGVLITFIGGSMTYAMTLLSSDKGSSAYEVSGVYTGALTSSPGLAAALETAGKHAEDVSKEFEKASIKDKKEILKVVDPEGKLDVNTTTSLTQEQIDKYIAYAEAGVGIGHAVAYPFGVLIVILGVNFLPKLFRMDLKEERRKYEKEMKEARDSVSGKTIPEVPFNIITFFLTCLAGYLVGGIHVFMGPLGYFTLGATGGSLIVSLVLGYIGKIGVVNFRMEEKVLNILKQIGLVFFLAIVGLRYGGKVVDSIMTSGMHLALVAIAVGVTAMMIGFLVGKYVFKLNWILLSGAVCGGMTSTPGLGAAVDALDSDDPAAGYGATYPFALLTKVILVIVLHKLPM</sequence>
<feature type="transmembrane region" description="Helical" evidence="8">
    <location>
        <begin position="352"/>
        <end position="370"/>
    </location>
</feature>
<dbReference type="AlphaFoldDB" id="A0A0H3N511"/>
<feature type="transmembrane region" description="Helical" evidence="8">
    <location>
        <begin position="237"/>
        <end position="257"/>
    </location>
</feature>
<evidence type="ECO:0000256" key="5">
    <source>
        <dbReference type="ARBA" id="ARBA00022692"/>
    </source>
</evidence>
<evidence type="ECO:0000256" key="6">
    <source>
        <dbReference type="ARBA" id="ARBA00022989"/>
    </source>
</evidence>
<keyword evidence="7 8" id="KW-0472">Membrane</keyword>
<keyword evidence="4" id="KW-1003">Cell membrane</keyword>
<feature type="transmembrane region" description="Helical" evidence="8">
    <location>
        <begin position="316"/>
        <end position="340"/>
    </location>
</feature>
<evidence type="ECO:0000256" key="4">
    <source>
        <dbReference type="ARBA" id="ARBA00022475"/>
    </source>
</evidence>
<keyword evidence="5 8" id="KW-0812">Transmembrane</keyword>
<feature type="domain" description="YidE/YbjL duplication" evidence="9">
    <location>
        <begin position="22"/>
        <end position="254"/>
    </location>
</feature>
<evidence type="ECO:0000256" key="1">
    <source>
        <dbReference type="ARBA" id="ARBA00004651"/>
    </source>
</evidence>
<accession>A0A0H3N511</accession>
<feature type="transmembrane region" description="Helical" evidence="8">
    <location>
        <begin position="14"/>
        <end position="33"/>
    </location>
</feature>
<dbReference type="PANTHER" id="PTHR30445:SF3">
    <property type="entry name" value="TRANSPORT PROTEIN YIDE-RELATED"/>
    <property type="match status" value="1"/>
</dbReference>
<feature type="domain" description="YidE/YbjL duplication" evidence="9">
    <location>
        <begin position="294"/>
        <end position="463"/>
    </location>
</feature>
<dbReference type="NCBIfam" id="TIGR01625">
    <property type="entry name" value="YidE_YbjL_dupl"/>
    <property type="match status" value="1"/>
</dbReference>
<proteinExistence type="inferred from homology"/>
<reference evidence="10 11" key="1">
    <citation type="journal article" date="2009" name="Genome Biol.">
        <title>Comparative genome and phenotypic analysis of Clostridium difficile 027 strains provides insight into the evolution of a hypervirulent bacterium.</title>
        <authorList>
            <person name="Stabler R.A."/>
            <person name="He M."/>
            <person name="Dawson L."/>
            <person name="Martin M."/>
            <person name="Valiente E."/>
            <person name="Corton C."/>
            <person name="Lawley T.D."/>
            <person name="Sebaihia M."/>
            <person name="Quail M.A."/>
            <person name="Rose G."/>
            <person name="Gerding D.N."/>
            <person name="Gibert M."/>
            <person name="Popoff M.R."/>
            <person name="Parkhill J."/>
            <person name="Dougan G."/>
            <person name="Wren B.W."/>
        </authorList>
    </citation>
    <scope>NUCLEOTIDE SEQUENCE [LARGE SCALE GENOMIC DNA]</scope>
    <source>
        <strain evidence="10 11">CD196</strain>
    </source>
</reference>
<dbReference type="HOGENOM" id="CLU_035023_4_0_9"/>
<evidence type="ECO:0000313" key="10">
    <source>
        <dbReference type="EMBL" id="CBA64196.1"/>
    </source>
</evidence>
<feature type="transmembrane region" description="Helical" evidence="8">
    <location>
        <begin position="289"/>
        <end position="310"/>
    </location>
</feature>
<protein>
    <submittedName>
        <fullName evidence="10">Membrane protein</fullName>
    </submittedName>
</protein>